<feature type="region of interest" description="Disordered" evidence="1">
    <location>
        <begin position="696"/>
        <end position="764"/>
    </location>
</feature>
<dbReference type="GO" id="GO:0032955">
    <property type="term" value="P:regulation of division septum assembly"/>
    <property type="evidence" value="ECO:0007669"/>
    <property type="project" value="TreeGrafter"/>
</dbReference>
<feature type="compositionally biased region" description="Low complexity" evidence="1">
    <location>
        <begin position="1032"/>
        <end position="1062"/>
    </location>
</feature>
<evidence type="ECO:0000259" key="2">
    <source>
        <dbReference type="PROSITE" id="PS50010"/>
    </source>
</evidence>
<dbReference type="GO" id="GO:0005737">
    <property type="term" value="C:cytoplasm"/>
    <property type="evidence" value="ECO:0007669"/>
    <property type="project" value="TreeGrafter"/>
</dbReference>
<dbReference type="Pfam" id="PF00621">
    <property type="entry name" value="RhoGEF"/>
    <property type="match status" value="1"/>
</dbReference>
<dbReference type="EMBL" id="JARIHO010000014">
    <property type="protein sequence ID" value="KAJ7350767.1"/>
    <property type="molecule type" value="Genomic_DNA"/>
</dbReference>
<dbReference type="SUPFAM" id="SSF48065">
    <property type="entry name" value="DBL homology domain (DH-domain)"/>
    <property type="match status" value="1"/>
</dbReference>
<feature type="compositionally biased region" description="Low complexity" evidence="1">
    <location>
        <begin position="707"/>
        <end position="733"/>
    </location>
</feature>
<feature type="compositionally biased region" description="Low complexity" evidence="1">
    <location>
        <begin position="1090"/>
        <end position="1113"/>
    </location>
</feature>
<feature type="compositionally biased region" description="Gly residues" evidence="1">
    <location>
        <begin position="961"/>
        <end position="975"/>
    </location>
</feature>
<feature type="region of interest" description="Disordered" evidence="1">
    <location>
        <begin position="607"/>
        <end position="682"/>
    </location>
</feature>
<feature type="compositionally biased region" description="Basic and acidic residues" evidence="1">
    <location>
        <begin position="1018"/>
        <end position="1028"/>
    </location>
</feature>
<accession>A0AAD7EUF3</accession>
<dbReference type="AlphaFoldDB" id="A0AAD7EUF3"/>
<dbReference type="GO" id="GO:0005085">
    <property type="term" value="F:guanyl-nucleotide exchange factor activity"/>
    <property type="evidence" value="ECO:0007669"/>
    <property type="project" value="InterPro"/>
</dbReference>
<organism evidence="3 4">
    <name type="scientific">Mycena albidolilacea</name>
    <dbReference type="NCBI Taxonomy" id="1033008"/>
    <lineage>
        <taxon>Eukaryota</taxon>
        <taxon>Fungi</taxon>
        <taxon>Dikarya</taxon>
        <taxon>Basidiomycota</taxon>
        <taxon>Agaricomycotina</taxon>
        <taxon>Agaricomycetes</taxon>
        <taxon>Agaricomycetidae</taxon>
        <taxon>Agaricales</taxon>
        <taxon>Marasmiineae</taxon>
        <taxon>Mycenaceae</taxon>
        <taxon>Mycena</taxon>
    </lineage>
</organism>
<feature type="compositionally biased region" description="Basic and acidic residues" evidence="1">
    <location>
        <begin position="914"/>
        <end position="960"/>
    </location>
</feature>
<feature type="compositionally biased region" description="Polar residues" evidence="1">
    <location>
        <begin position="654"/>
        <end position="680"/>
    </location>
</feature>
<feature type="compositionally biased region" description="Low complexity" evidence="1">
    <location>
        <begin position="976"/>
        <end position="998"/>
    </location>
</feature>
<dbReference type="InterPro" id="IPR035899">
    <property type="entry name" value="DBL_dom_sf"/>
</dbReference>
<dbReference type="InterPro" id="IPR051492">
    <property type="entry name" value="Dynamin-Rho_GEF"/>
</dbReference>
<feature type="compositionally biased region" description="Pro residues" evidence="1">
    <location>
        <begin position="98"/>
        <end position="117"/>
    </location>
</feature>
<feature type="domain" description="DH" evidence="2">
    <location>
        <begin position="126"/>
        <end position="314"/>
    </location>
</feature>
<dbReference type="PANTHER" id="PTHR22834">
    <property type="entry name" value="NUCLEAR FUSION PROTEIN FUS2"/>
    <property type="match status" value="1"/>
</dbReference>
<feature type="compositionally biased region" description="Low complexity" evidence="1">
    <location>
        <begin position="810"/>
        <end position="838"/>
    </location>
</feature>
<feature type="compositionally biased region" description="Low complexity" evidence="1">
    <location>
        <begin position="778"/>
        <end position="787"/>
    </location>
</feature>
<dbReference type="PROSITE" id="PS50010">
    <property type="entry name" value="DH_2"/>
    <property type="match status" value="1"/>
</dbReference>
<dbReference type="GO" id="GO:0031991">
    <property type="term" value="P:regulation of actomyosin contractile ring contraction"/>
    <property type="evidence" value="ECO:0007669"/>
    <property type="project" value="TreeGrafter"/>
</dbReference>
<dbReference type="PANTHER" id="PTHR22834:SF20">
    <property type="entry name" value="SH3 DOMAIN-CONTAINING PROTEIN"/>
    <property type="match status" value="1"/>
</dbReference>
<dbReference type="InterPro" id="IPR000219">
    <property type="entry name" value="DH_dom"/>
</dbReference>
<dbReference type="Gene3D" id="1.20.900.10">
    <property type="entry name" value="Dbl homology (DH) domain"/>
    <property type="match status" value="1"/>
</dbReference>
<protein>
    <recommendedName>
        <fullName evidence="2">DH domain-containing protein</fullName>
    </recommendedName>
</protein>
<comment type="caution">
    <text evidence="3">The sequence shown here is derived from an EMBL/GenBank/DDBJ whole genome shotgun (WGS) entry which is preliminary data.</text>
</comment>
<feature type="region of interest" description="Disordered" evidence="1">
    <location>
        <begin position="97"/>
        <end position="129"/>
    </location>
</feature>
<evidence type="ECO:0000313" key="3">
    <source>
        <dbReference type="EMBL" id="KAJ7350767.1"/>
    </source>
</evidence>
<name>A0AAD7EUF3_9AGAR</name>
<proteinExistence type="predicted"/>
<reference evidence="3" key="1">
    <citation type="submission" date="2023-03" db="EMBL/GenBank/DDBJ databases">
        <title>Massive genome expansion in bonnet fungi (Mycena s.s.) driven by repeated elements and novel gene families across ecological guilds.</title>
        <authorList>
            <consortium name="Lawrence Berkeley National Laboratory"/>
            <person name="Harder C.B."/>
            <person name="Miyauchi S."/>
            <person name="Viragh M."/>
            <person name="Kuo A."/>
            <person name="Thoen E."/>
            <person name="Andreopoulos B."/>
            <person name="Lu D."/>
            <person name="Skrede I."/>
            <person name="Drula E."/>
            <person name="Henrissat B."/>
            <person name="Morin E."/>
            <person name="Kohler A."/>
            <person name="Barry K."/>
            <person name="LaButti K."/>
            <person name="Morin E."/>
            <person name="Salamov A."/>
            <person name="Lipzen A."/>
            <person name="Mereny Z."/>
            <person name="Hegedus B."/>
            <person name="Baldrian P."/>
            <person name="Stursova M."/>
            <person name="Weitz H."/>
            <person name="Taylor A."/>
            <person name="Grigoriev I.V."/>
            <person name="Nagy L.G."/>
            <person name="Martin F."/>
            <person name="Kauserud H."/>
        </authorList>
    </citation>
    <scope>NUCLEOTIDE SEQUENCE</scope>
    <source>
        <strain evidence="3">CBHHK002</strain>
    </source>
</reference>
<gene>
    <name evidence="3" type="ORF">DFH08DRAFT_935519</name>
</gene>
<feature type="region of interest" description="Disordered" evidence="1">
    <location>
        <begin position="1090"/>
        <end position="1127"/>
    </location>
</feature>
<feature type="region of interest" description="Disordered" evidence="1">
    <location>
        <begin position="33"/>
        <end position="52"/>
    </location>
</feature>
<feature type="region of interest" description="Disordered" evidence="1">
    <location>
        <begin position="778"/>
        <end position="883"/>
    </location>
</feature>
<evidence type="ECO:0000256" key="1">
    <source>
        <dbReference type="SAM" id="MobiDB-lite"/>
    </source>
</evidence>
<dbReference type="CDD" id="cd00160">
    <property type="entry name" value="RhoGEF"/>
    <property type="match status" value="1"/>
</dbReference>
<feature type="region of interest" description="Disordered" evidence="1">
    <location>
        <begin position="901"/>
        <end position="1065"/>
    </location>
</feature>
<keyword evidence="4" id="KW-1185">Reference proteome</keyword>
<dbReference type="SMART" id="SM00325">
    <property type="entry name" value="RhoGEF"/>
    <property type="match status" value="1"/>
</dbReference>
<feature type="compositionally biased region" description="Basic and acidic residues" evidence="1">
    <location>
        <begin position="624"/>
        <end position="642"/>
    </location>
</feature>
<dbReference type="Proteomes" id="UP001218218">
    <property type="component" value="Unassembled WGS sequence"/>
</dbReference>
<sequence>MTAVGPIYLRPVRHEPPTYALSSRPAHAIDRGLRASGQLPPSNNLGLSTGGFPPQYGSQNSIMYNDPAFARLAATSSYYVLSASRIRRKRVIISCLMEPPPPAPPPRSPLRPPPQPAPTSSSTLSKRQHALHELMSSERAYASDLTLILEVHIPLADGPMTADDVKIVFGNIGELAELSDVFCEALERTIGSALEDPDATDDHIGELFLRYAPELEGPYKQYITRHPSALAHLTALPQTPELTAYHQKTRDLAVSLSHAWDLQSLLIKPVQRLLKYSLLLTAIIDATALTHPDRPHLVNARTTMEEVARQVNEGRRRAEVVKEVLTAPKKPPTLLRIKSFRAPVGDPNSDAARVDRMAAELARIDVFAQQLARTAQEWARAADAAALALLAWANSFSAAIGLSSAVRSEAFDTFLATLTDSILPLSSGLLPAIAADLLAPLARLLASAAQPRQLLASMAEHAPLHHHLLTMPLSAKNRPPPALLSASAHYLALRTQLAAELPAYLALLHRGLSALVRRLAGLQAGFFGEARDAWAGLWDMLRVEGERNGGGEETVGVWRARWGDVDNGVAGLRICRPLRGSSTLGPAAAQLTPAEAVVRAYSEPAPINTESSSSYANGGPPSPHYERNFRDRDYNQRGEYSYRDSSNSGGGNTRDYSTSRNNRDSSGASVHTNTSSTSSGKAAHVSNVLAALDPGLGGRRAPAHSNSMSSGYTSTSGGYGAASSSYATSMASGSPPPPTISGPFSLGSISGKPKGASDGYSGTGASSSYAPSAYSYSPGAGAGPHSPGWERAGFAGWNENGSTGRGKSPARGASANESSGANGSGSGLSRSGSRRGSAPVLANRNGNGASKFDLSKVDPNTFPMGDTGTVRRSHSPTPTTMTTRTVKDGQEEFGEVVAEIGWGDYGGSILPPKRVKDPAREEEKAREKERERRRREEEKERKEREKAKKREEKKASKDGKGGAFGGILGGGGGGSNSNSSEPSPRSSLASSRLALLEGAGYGFREKSPAPKKTKSKSKQREEERRGSDHLTSSQSNSNGNSNRDSKNSSGSRGASRPPSRGRSTMDEQYVHPYANATAYASPRAAPIPPGASASAFFPSSPPSGSAIRSQRSRPPSPPPPPDFDNAFTGAARRATWLAAPAQYSCRVVHPCTPPAAVSYFGFPFFALEEHALLGVLHEAGHPGTHPRLPLYVDEGEDCLLLCRDAGGEVGWALASFLAPLAAD</sequence>
<evidence type="ECO:0000313" key="4">
    <source>
        <dbReference type="Proteomes" id="UP001218218"/>
    </source>
</evidence>